<proteinExistence type="predicted"/>
<keyword evidence="3" id="KW-1185">Reference proteome</keyword>
<protein>
    <submittedName>
        <fullName evidence="2">DUF3078 domain-containing protein</fullName>
    </submittedName>
</protein>
<accession>A0ABW3AWS2</accession>
<dbReference type="Proteomes" id="UP001597010">
    <property type="component" value="Unassembled WGS sequence"/>
</dbReference>
<organism evidence="2 3">
    <name type="scientific">Mucilaginibacter litoreus</name>
    <dbReference type="NCBI Taxonomy" id="1048221"/>
    <lineage>
        <taxon>Bacteria</taxon>
        <taxon>Pseudomonadati</taxon>
        <taxon>Bacteroidota</taxon>
        <taxon>Sphingobacteriia</taxon>
        <taxon>Sphingobacteriales</taxon>
        <taxon>Sphingobacteriaceae</taxon>
        <taxon>Mucilaginibacter</taxon>
    </lineage>
</organism>
<dbReference type="EMBL" id="JBHTHZ010000014">
    <property type="protein sequence ID" value="MFD0795521.1"/>
    <property type="molecule type" value="Genomic_DNA"/>
</dbReference>
<dbReference type="InterPro" id="IPR021428">
    <property type="entry name" value="DUF3078"/>
</dbReference>
<dbReference type="RefSeq" id="WP_377117998.1">
    <property type="nucleotide sequence ID" value="NZ_JBHTHZ010000014.1"/>
</dbReference>
<name>A0ABW3AWS2_9SPHI</name>
<sequence>MLRTGIRLFFLLSFIITLTAQGQTTDSLRTDTVKIDTVKKDTVKIDTAILNKYRIETRRNIIPVPPTPLQIQQELIPVTMLDYKVSYWRKFVTFGLNFNQSAFSNNYAAGGVSSVALGSTFVYRLEYNKAPLSYTSELNLQYGKSKNKGQSSRKTNDRIFWDNKLATQMSTHWFFFGSLSFESQFDKGYNYDPNNVLPPTLISNFMAPGYLTESIGFEYKPVPYFDLRLGTGTARQTFVLDDNVYAPDQLEAYGVKRDKSVRTDIAFQIVGIFDKDIAKNMHLNARYEMFIPYGQPLSYTRHRLDAVLAAKVNRLINVSINGTLLFDKNTGINDLQGTEGLALGILYKFP</sequence>
<gene>
    <name evidence="2" type="ORF">ACFQZX_18005</name>
</gene>
<evidence type="ECO:0000313" key="2">
    <source>
        <dbReference type="EMBL" id="MFD0795521.1"/>
    </source>
</evidence>
<reference evidence="3" key="1">
    <citation type="journal article" date="2019" name="Int. J. Syst. Evol. Microbiol.">
        <title>The Global Catalogue of Microorganisms (GCM) 10K type strain sequencing project: providing services to taxonomists for standard genome sequencing and annotation.</title>
        <authorList>
            <consortium name="The Broad Institute Genomics Platform"/>
            <consortium name="The Broad Institute Genome Sequencing Center for Infectious Disease"/>
            <person name="Wu L."/>
            <person name="Ma J."/>
        </authorList>
    </citation>
    <scope>NUCLEOTIDE SEQUENCE [LARGE SCALE GENOMIC DNA]</scope>
    <source>
        <strain evidence="3">CCUG 61484</strain>
    </source>
</reference>
<feature type="chain" id="PRO_5046951150" evidence="1">
    <location>
        <begin position="23"/>
        <end position="350"/>
    </location>
</feature>
<keyword evidence="1" id="KW-0732">Signal</keyword>
<dbReference type="Pfam" id="PF11276">
    <property type="entry name" value="DUF3078"/>
    <property type="match status" value="1"/>
</dbReference>
<evidence type="ECO:0000256" key="1">
    <source>
        <dbReference type="SAM" id="SignalP"/>
    </source>
</evidence>
<feature type="signal peptide" evidence="1">
    <location>
        <begin position="1"/>
        <end position="22"/>
    </location>
</feature>
<comment type="caution">
    <text evidence="2">The sequence shown here is derived from an EMBL/GenBank/DDBJ whole genome shotgun (WGS) entry which is preliminary data.</text>
</comment>
<evidence type="ECO:0000313" key="3">
    <source>
        <dbReference type="Proteomes" id="UP001597010"/>
    </source>
</evidence>